<proteinExistence type="inferred from homology"/>
<comment type="function">
    <text evidence="3">Nucleoside triphosphate pyrophosphatase that hydrolyzes dTTP and UTP. May have a dual role in cell division arrest and in preventing the incorporation of modified nucleotides into cellular nucleic acids.</text>
</comment>
<comment type="similarity">
    <text evidence="3">Belongs to the Maf family. YhdE subfamily.</text>
</comment>
<comment type="cofactor">
    <cofactor evidence="1 3">
        <name>a divalent metal cation</name>
        <dbReference type="ChEBI" id="CHEBI:60240"/>
    </cofactor>
</comment>
<dbReference type="Proteomes" id="UP000251431">
    <property type="component" value="Unassembled WGS sequence"/>
</dbReference>
<comment type="caution">
    <text evidence="3">Lacks conserved residue(s) required for the propagation of feature annotation.</text>
</comment>
<dbReference type="Pfam" id="PF02545">
    <property type="entry name" value="Maf"/>
    <property type="match status" value="1"/>
</dbReference>
<reference evidence="5 7" key="2">
    <citation type="submission" date="2023-04" db="EMBL/GenBank/DDBJ databases">
        <title>Genomic of Lysinibacillus capsici TSBLM.</title>
        <authorList>
            <person name="Hu X.S."/>
            <person name="Yu C.H."/>
        </authorList>
    </citation>
    <scope>NUCLEOTIDE SEQUENCE [LARGE SCALE GENOMIC DNA]</scope>
    <source>
        <strain evidence="5 7">TSBLM</strain>
    </source>
</reference>
<evidence type="ECO:0000313" key="6">
    <source>
        <dbReference type="Proteomes" id="UP000251431"/>
    </source>
</evidence>
<dbReference type="SUPFAM" id="SSF52972">
    <property type="entry name" value="ITPase-like"/>
    <property type="match status" value="1"/>
</dbReference>
<dbReference type="NCBIfam" id="TIGR00172">
    <property type="entry name" value="maf"/>
    <property type="match status" value="1"/>
</dbReference>
<reference evidence="4 6" key="1">
    <citation type="submission" date="2018-06" db="EMBL/GenBank/DDBJ databases">
        <authorList>
            <consortium name="Pathogen Informatics"/>
            <person name="Doyle S."/>
        </authorList>
    </citation>
    <scope>NUCLEOTIDE SEQUENCE [LARGE SCALE GENOMIC DNA]</scope>
    <source>
        <strain evidence="4 6">NCTC7582</strain>
    </source>
</reference>
<dbReference type="InterPro" id="IPR003697">
    <property type="entry name" value="Maf-like"/>
</dbReference>
<evidence type="ECO:0000313" key="7">
    <source>
        <dbReference type="Proteomes" id="UP001244564"/>
    </source>
</evidence>
<dbReference type="PIRSF" id="PIRSF006305">
    <property type="entry name" value="Maf"/>
    <property type="match status" value="1"/>
</dbReference>
<dbReference type="HAMAP" id="MF_00528">
    <property type="entry name" value="Maf"/>
    <property type="match status" value="1"/>
</dbReference>
<evidence type="ECO:0000256" key="3">
    <source>
        <dbReference type="HAMAP-Rule" id="MF_00528"/>
    </source>
</evidence>
<dbReference type="EC" id="3.6.1.9" evidence="3"/>
<dbReference type="RefSeq" id="WP_066036508.1">
    <property type="nucleotide sequence ID" value="NZ_CANLUV010000001.1"/>
</dbReference>
<comment type="catalytic activity">
    <reaction evidence="3">
        <text>UTP + H2O = UMP + diphosphate + H(+)</text>
        <dbReference type="Rhea" id="RHEA:29395"/>
        <dbReference type="ChEBI" id="CHEBI:15377"/>
        <dbReference type="ChEBI" id="CHEBI:15378"/>
        <dbReference type="ChEBI" id="CHEBI:33019"/>
        <dbReference type="ChEBI" id="CHEBI:46398"/>
        <dbReference type="ChEBI" id="CHEBI:57865"/>
        <dbReference type="EC" id="3.6.1.9"/>
    </reaction>
</comment>
<dbReference type="EMBL" id="UAQE01000004">
    <property type="protein sequence ID" value="SPU37867.1"/>
    <property type="molecule type" value="Genomic_DNA"/>
</dbReference>
<organism evidence="4 6">
    <name type="scientific">Lysinibacillus capsici</name>
    <dbReference type="NCBI Taxonomy" id="2115968"/>
    <lineage>
        <taxon>Bacteria</taxon>
        <taxon>Bacillati</taxon>
        <taxon>Bacillota</taxon>
        <taxon>Bacilli</taxon>
        <taxon>Bacillales</taxon>
        <taxon>Bacillaceae</taxon>
        <taxon>Lysinibacillus</taxon>
    </lineage>
</organism>
<dbReference type="Proteomes" id="UP001244564">
    <property type="component" value="Chromosome"/>
</dbReference>
<feature type="site" description="Important for substrate specificity" evidence="3">
    <location>
        <position position="16"/>
    </location>
</feature>
<dbReference type="EMBL" id="CP122283">
    <property type="protein sequence ID" value="WGF40168.1"/>
    <property type="molecule type" value="Genomic_DNA"/>
</dbReference>
<protein>
    <recommendedName>
        <fullName evidence="3">dTTP/UTP pyrophosphatase</fullName>
        <shortName evidence="3">dTTPase/UTPase</shortName>
        <ecNumber evidence="3">3.6.1.9</ecNumber>
    </recommendedName>
    <alternativeName>
        <fullName evidence="3">Nucleoside triphosphate pyrophosphatase</fullName>
    </alternativeName>
    <alternativeName>
        <fullName evidence="3">Nucleotide pyrophosphatase</fullName>
        <shortName evidence="3">Nucleotide PPase</shortName>
    </alternativeName>
</protein>
<feature type="site" description="Important for substrate specificity" evidence="3">
    <location>
        <position position="74"/>
    </location>
</feature>
<sequence>MLKTNHKLVLASASPRRKELLNMLALPFEVLTSEVEETSVQAHTMQDYVKGVALLKTRDVAKKAANATIIGADTIVVYNQELLHKPKTREEAISHLLRLSNNKHSVMTAVAIIEPNGKETTFVEETTVVFHRLSQELIEAYVDSGDPFDKAGGYGIQTIGTLLVKRIEGDYNNVVGLPLATLFSQLVDLQIVQFAKE</sequence>
<keyword evidence="7" id="KW-1185">Reference proteome</keyword>
<dbReference type="CDD" id="cd00555">
    <property type="entry name" value="Maf"/>
    <property type="match status" value="1"/>
</dbReference>
<keyword evidence="3" id="KW-0963">Cytoplasm</keyword>
<comment type="subcellular location">
    <subcellularLocation>
        <location evidence="3">Cytoplasm</location>
    </subcellularLocation>
</comment>
<dbReference type="Gene3D" id="3.90.950.10">
    <property type="match status" value="1"/>
</dbReference>
<feature type="active site" description="Proton acceptor" evidence="3">
    <location>
        <position position="73"/>
    </location>
</feature>
<feature type="site" description="Important for substrate specificity" evidence="3">
    <location>
        <position position="157"/>
    </location>
</feature>
<dbReference type="GO" id="GO:0009117">
    <property type="term" value="P:nucleotide metabolic process"/>
    <property type="evidence" value="ECO:0007669"/>
    <property type="project" value="UniProtKB-KW"/>
</dbReference>
<accession>A0A2X1A1L1</accession>
<name>A0A2X1A1L1_9BACI</name>
<dbReference type="STRING" id="1421.A2J09_12190"/>
<evidence type="ECO:0000256" key="1">
    <source>
        <dbReference type="ARBA" id="ARBA00001968"/>
    </source>
</evidence>
<dbReference type="PANTHER" id="PTHR43213">
    <property type="entry name" value="BIFUNCTIONAL DTTP/UTP PYROPHOSPHATASE/METHYLTRANSFERASE PROTEIN-RELATED"/>
    <property type="match status" value="1"/>
</dbReference>
<dbReference type="PANTHER" id="PTHR43213:SF5">
    <property type="entry name" value="BIFUNCTIONAL DTTP_UTP PYROPHOSPHATASE_METHYLTRANSFERASE PROTEIN-RELATED"/>
    <property type="match status" value="1"/>
</dbReference>
<evidence type="ECO:0000313" key="5">
    <source>
        <dbReference type="EMBL" id="WGF40168.1"/>
    </source>
</evidence>
<dbReference type="AlphaFoldDB" id="A0A2X1A1L1"/>
<dbReference type="InterPro" id="IPR029001">
    <property type="entry name" value="ITPase-like_fam"/>
</dbReference>
<keyword evidence="2 3" id="KW-0378">Hydrolase</keyword>
<keyword evidence="3" id="KW-0546">Nucleotide metabolism</keyword>
<gene>
    <name evidence="4" type="primary">maf</name>
    <name evidence="4" type="ORF">NCTC7582_03811</name>
    <name evidence="5" type="ORF">QBO96_07835</name>
</gene>
<comment type="catalytic activity">
    <reaction evidence="3">
        <text>dTTP + H2O = dTMP + diphosphate + H(+)</text>
        <dbReference type="Rhea" id="RHEA:28534"/>
        <dbReference type="ChEBI" id="CHEBI:15377"/>
        <dbReference type="ChEBI" id="CHEBI:15378"/>
        <dbReference type="ChEBI" id="CHEBI:33019"/>
        <dbReference type="ChEBI" id="CHEBI:37568"/>
        <dbReference type="ChEBI" id="CHEBI:63528"/>
        <dbReference type="EC" id="3.6.1.9"/>
    </reaction>
</comment>
<dbReference type="GO" id="GO:0047429">
    <property type="term" value="F:nucleoside triphosphate diphosphatase activity"/>
    <property type="evidence" value="ECO:0007669"/>
    <property type="project" value="UniProtKB-EC"/>
</dbReference>
<evidence type="ECO:0000313" key="4">
    <source>
        <dbReference type="EMBL" id="SPU37867.1"/>
    </source>
</evidence>
<evidence type="ECO:0000256" key="2">
    <source>
        <dbReference type="ARBA" id="ARBA00022801"/>
    </source>
</evidence>
<dbReference type="GO" id="GO:0005737">
    <property type="term" value="C:cytoplasm"/>
    <property type="evidence" value="ECO:0007669"/>
    <property type="project" value="UniProtKB-SubCell"/>
</dbReference>